<dbReference type="Proteomes" id="UP000032439">
    <property type="component" value="Unassembled WGS sequence"/>
</dbReference>
<sequence>MDEITSLPSDPVSDLQRTVQRKLGRCMLQLQQYERLLKAMVSHSELSGPPERLQAIREEKVACAHKKTLGALVGMLTESYLKLPDLVDEQEQVEPIDQIWVSFRCQMELPEDRYAETKAALKELVDLRNELVHHFLQRFDLWGVDGCMAAEAYLDESYETIDGHYLTLRDWAKSMDEARQLMVSFMQTPEYRDFVINGIGPDGTVHWASSGITNCLREAETKLAQAGWTPLFEAIHWMAKTYPEQTPKRYGCGSWRHVIHESQQFEIRKQSQADNGATVVWYRSRPNKSADAHGAPGCE</sequence>
<accession>A0A0D7E7U2</accession>
<evidence type="ECO:0000259" key="1">
    <source>
        <dbReference type="Pfam" id="PF12872"/>
    </source>
</evidence>
<dbReference type="Pfam" id="PF12872">
    <property type="entry name" value="OST-HTH"/>
    <property type="match status" value="1"/>
</dbReference>
<evidence type="ECO:0000313" key="3">
    <source>
        <dbReference type="Proteomes" id="UP000032439"/>
    </source>
</evidence>
<protein>
    <recommendedName>
        <fullName evidence="1">HTH OST-type domain-containing protein</fullName>
    </recommendedName>
</protein>
<gene>
    <name evidence="2" type="ORF">LO50_12775</name>
</gene>
<dbReference type="InterPro" id="IPR041966">
    <property type="entry name" value="LOTUS-like"/>
</dbReference>
<dbReference type="InterPro" id="IPR025605">
    <property type="entry name" value="OST-HTH/LOTUS_dom"/>
</dbReference>
<reference evidence="2 3" key="1">
    <citation type="submission" date="2014-11" db="EMBL/GenBank/DDBJ databases">
        <title>Genomics and ecophysiology of heterotrophic nitrogen fixing bacteria isolated from estuarine surface water.</title>
        <authorList>
            <person name="Bentzon-Tilia M."/>
            <person name="Severin I."/>
            <person name="Hansen L.H."/>
            <person name="Riemann L."/>
        </authorList>
    </citation>
    <scope>NUCLEOTIDE SEQUENCE [LARGE SCALE GENOMIC DNA]</scope>
    <source>
        <strain evidence="2 3">BAL361</strain>
    </source>
</reference>
<dbReference type="RefSeq" id="WP_044315242.1">
    <property type="nucleotide sequence ID" value="NZ_JBITTV010000015.1"/>
</dbReference>
<name>A0A0D7E7U2_STUST</name>
<organism evidence="2 3">
    <name type="scientific">Stutzerimonas stutzeri</name>
    <name type="common">Pseudomonas stutzeri</name>
    <dbReference type="NCBI Taxonomy" id="316"/>
    <lineage>
        <taxon>Bacteria</taxon>
        <taxon>Pseudomonadati</taxon>
        <taxon>Pseudomonadota</taxon>
        <taxon>Gammaproteobacteria</taxon>
        <taxon>Pseudomonadales</taxon>
        <taxon>Pseudomonadaceae</taxon>
        <taxon>Stutzerimonas</taxon>
    </lineage>
</organism>
<comment type="caution">
    <text evidence="2">The sequence shown here is derived from an EMBL/GenBank/DDBJ whole genome shotgun (WGS) entry which is preliminary data.</text>
</comment>
<dbReference type="CDD" id="cd10146">
    <property type="entry name" value="LabA_like_C"/>
    <property type="match status" value="1"/>
</dbReference>
<feature type="domain" description="HTH OST-type" evidence="1">
    <location>
        <begin position="208"/>
        <end position="272"/>
    </location>
</feature>
<dbReference type="Gene3D" id="3.30.420.610">
    <property type="entry name" value="LOTUS domain-like"/>
    <property type="match status" value="1"/>
</dbReference>
<dbReference type="PATRIC" id="fig|316.110.peg.292"/>
<evidence type="ECO:0000313" key="2">
    <source>
        <dbReference type="EMBL" id="KIZ35612.1"/>
    </source>
</evidence>
<dbReference type="AlphaFoldDB" id="A0A0D7E7U2"/>
<dbReference type="EMBL" id="JXXD01000115">
    <property type="protein sequence ID" value="KIZ35612.1"/>
    <property type="molecule type" value="Genomic_DNA"/>
</dbReference>
<proteinExistence type="predicted"/>